<comment type="similarity">
    <text evidence="1">Belongs to the peptidase C48 family.</text>
</comment>
<organism evidence="5 6">
    <name type="scientific">Nicotiana attenuata</name>
    <name type="common">Coyote tobacco</name>
    <dbReference type="NCBI Taxonomy" id="49451"/>
    <lineage>
        <taxon>Eukaryota</taxon>
        <taxon>Viridiplantae</taxon>
        <taxon>Streptophyta</taxon>
        <taxon>Embryophyta</taxon>
        <taxon>Tracheophyta</taxon>
        <taxon>Spermatophyta</taxon>
        <taxon>Magnoliopsida</taxon>
        <taxon>eudicotyledons</taxon>
        <taxon>Gunneridae</taxon>
        <taxon>Pentapetalae</taxon>
        <taxon>asterids</taxon>
        <taxon>lamiids</taxon>
        <taxon>Solanales</taxon>
        <taxon>Solanaceae</taxon>
        <taxon>Nicotianoideae</taxon>
        <taxon>Nicotianeae</taxon>
        <taxon>Nicotiana</taxon>
    </lineage>
</organism>
<dbReference type="Gramene" id="OIT23942">
    <property type="protein sequence ID" value="OIT23942"/>
    <property type="gene ID" value="A4A49_58286"/>
</dbReference>
<dbReference type="Gene3D" id="3.40.395.10">
    <property type="entry name" value="Adenoviral Proteinase, Chain A"/>
    <property type="match status" value="1"/>
</dbReference>
<dbReference type="GO" id="GO:0006508">
    <property type="term" value="P:proteolysis"/>
    <property type="evidence" value="ECO:0007669"/>
    <property type="project" value="UniProtKB-KW"/>
</dbReference>
<dbReference type="SUPFAM" id="SSF54001">
    <property type="entry name" value="Cysteine proteinases"/>
    <property type="match status" value="1"/>
</dbReference>
<feature type="domain" description="Ubiquitin-like protease family profile" evidence="4">
    <location>
        <begin position="2"/>
        <end position="112"/>
    </location>
</feature>
<evidence type="ECO:0000256" key="2">
    <source>
        <dbReference type="ARBA" id="ARBA00022670"/>
    </source>
</evidence>
<reference evidence="5" key="1">
    <citation type="submission" date="2016-11" db="EMBL/GenBank/DDBJ databases">
        <title>The genome of Nicotiana attenuata.</title>
        <authorList>
            <person name="Xu S."/>
            <person name="Brockmoeller T."/>
            <person name="Gaquerel E."/>
            <person name="Navarro A."/>
            <person name="Kuhl H."/>
            <person name="Gase K."/>
            <person name="Ling Z."/>
            <person name="Zhou W."/>
            <person name="Kreitzer C."/>
            <person name="Stanke M."/>
            <person name="Tang H."/>
            <person name="Lyons E."/>
            <person name="Pandey P."/>
            <person name="Pandey S.P."/>
            <person name="Timmermann B."/>
            <person name="Baldwin I.T."/>
        </authorList>
    </citation>
    <scope>NUCLEOTIDE SEQUENCE [LARGE SCALE GENOMIC DNA]</scope>
    <source>
        <strain evidence="5">UT</strain>
    </source>
</reference>
<dbReference type="Pfam" id="PF02902">
    <property type="entry name" value="Peptidase_C48"/>
    <property type="match status" value="1"/>
</dbReference>
<gene>
    <name evidence="5" type="ORF">A4A49_58286</name>
</gene>
<dbReference type="InterPro" id="IPR038765">
    <property type="entry name" value="Papain-like_cys_pep_sf"/>
</dbReference>
<sequence>FHWLLAVFDITERVLYVYDSMVSSHNHILVESVVNKFATTIPLYLSCTGFYGKRPDINYKNTKAYIEKGVTDPLDIHDYGVYVAAFAEYVSIGELSISKEDLSDIDQHRRRYGALLWDYARKKQDIGAISESE</sequence>
<dbReference type="Proteomes" id="UP000187609">
    <property type="component" value="Unassembled WGS sequence"/>
</dbReference>
<evidence type="ECO:0000313" key="5">
    <source>
        <dbReference type="EMBL" id="OIT23942.1"/>
    </source>
</evidence>
<dbReference type="AlphaFoldDB" id="A0A1J6K3L8"/>
<keyword evidence="6" id="KW-1185">Reference proteome</keyword>
<evidence type="ECO:0000259" key="4">
    <source>
        <dbReference type="Pfam" id="PF02902"/>
    </source>
</evidence>
<dbReference type="GO" id="GO:0008234">
    <property type="term" value="F:cysteine-type peptidase activity"/>
    <property type="evidence" value="ECO:0007669"/>
    <property type="project" value="InterPro"/>
</dbReference>
<dbReference type="InterPro" id="IPR003653">
    <property type="entry name" value="Peptidase_C48_C"/>
</dbReference>
<keyword evidence="2" id="KW-0645">Protease</keyword>
<accession>A0A1J6K3L8</accession>
<dbReference type="EMBL" id="MJEQ01003239">
    <property type="protein sequence ID" value="OIT23942.1"/>
    <property type="molecule type" value="Genomic_DNA"/>
</dbReference>
<feature type="non-terminal residue" evidence="5">
    <location>
        <position position="1"/>
    </location>
</feature>
<evidence type="ECO:0000256" key="3">
    <source>
        <dbReference type="ARBA" id="ARBA00022801"/>
    </source>
</evidence>
<name>A0A1J6K3L8_NICAT</name>
<evidence type="ECO:0000313" key="6">
    <source>
        <dbReference type="Proteomes" id="UP000187609"/>
    </source>
</evidence>
<keyword evidence="3" id="KW-0378">Hydrolase</keyword>
<dbReference type="PANTHER" id="PTHR31470">
    <property type="entry name" value="CYSTEINE PROTEINASES SUPERFAMILY PROTEIN-RELATED-RELATED"/>
    <property type="match status" value="1"/>
</dbReference>
<evidence type="ECO:0000256" key="1">
    <source>
        <dbReference type="ARBA" id="ARBA00005234"/>
    </source>
</evidence>
<comment type="caution">
    <text evidence="5">The sequence shown here is derived from an EMBL/GenBank/DDBJ whole genome shotgun (WGS) entry which is preliminary data.</text>
</comment>
<protein>
    <recommendedName>
        <fullName evidence="4">Ubiquitin-like protease family profile domain-containing protein</fullName>
    </recommendedName>
</protein>
<dbReference type="PANTHER" id="PTHR31470:SF41">
    <property type="entry name" value="UBIQUITIN-LIKE PROTEASE FAMILY PROFILE DOMAIN-CONTAINING PROTEIN"/>
    <property type="match status" value="1"/>
</dbReference>
<proteinExistence type="inferred from homology"/>
<feature type="non-terminal residue" evidence="5">
    <location>
        <position position="133"/>
    </location>
</feature>